<organism evidence="1 2">
    <name type="scientific">Yaniella flava</name>
    <dbReference type="NCBI Taxonomy" id="287930"/>
    <lineage>
        <taxon>Bacteria</taxon>
        <taxon>Bacillati</taxon>
        <taxon>Actinomycetota</taxon>
        <taxon>Actinomycetes</taxon>
        <taxon>Micrococcales</taxon>
        <taxon>Micrococcaceae</taxon>
        <taxon>Yaniella</taxon>
    </lineage>
</organism>
<evidence type="ECO:0000313" key="2">
    <source>
        <dbReference type="Proteomes" id="UP001501461"/>
    </source>
</evidence>
<evidence type="ECO:0000313" key="1">
    <source>
        <dbReference type="EMBL" id="GAA2027049.1"/>
    </source>
</evidence>
<dbReference type="EMBL" id="BAAAMN010000007">
    <property type="protein sequence ID" value="GAA2027049.1"/>
    <property type="molecule type" value="Genomic_DNA"/>
</dbReference>
<comment type="caution">
    <text evidence="1">The sequence shown here is derived from an EMBL/GenBank/DDBJ whole genome shotgun (WGS) entry which is preliminary data.</text>
</comment>
<reference evidence="1 2" key="1">
    <citation type="journal article" date="2019" name="Int. J. Syst. Evol. Microbiol.">
        <title>The Global Catalogue of Microorganisms (GCM) 10K type strain sequencing project: providing services to taxonomists for standard genome sequencing and annotation.</title>
        <authorList>
            <consortium name="The Broad Institute Genomics Platform"/>
            <consortium name="The Broad Institute Genome Sequencing Center for Infectious Disease"/>
            <person name="Wu L."/>
            <person name="Ma J."/>
        </authorList>
    </citation>
    <scope>NUCLEOTIDE SEQUENCE [LARGE SCALE GENOMIC DNA]</scope>
    <source>
        <strain evidence="1 2">JCM 13595</strain>
    </source>
</reference>
<dbReference type="PANTHER" id="PTHR31793:SF24">
    <property type="entry name" value="LONG-CHAIN ACYL-COA THIOESTERASE FADM"/>
    <property type="match status" value="1"/>
</dbReference>
<gene>
    <name evidence="1" type="ORF">GCM10009720_03450</name>
</gene>
<dbReference type="RefSeq" id="WP_343955875.1">
    <property type="nucleotide sequence ID" value="NZ_BAAAMN010000007.1"/>
</dbReference>
<dbReference type="InterPro" id="IPR029069">
    <property type="entry name" value="HotDog_dom_sf"/>
</dbReference>
<accession>A0ABN2U1D8</accession>
<sequence length="137" mass="15209">MSKAPENAIELNIALRWSDQDLMGHVNNARIMTLAEEARIRVMGQLQRTAGTDEPFEAVLRTTNTDFLRPITYPEDIVVRIWISKIGNTSLVMHHELSQHGEVAVTVEAVVVMFSSELQAPTPITGQVREALESVSA</sequence>
<proteinExistence type="predicted"/>
<dbReference type="CDD" id="cd00586">
    <property type="entry name" value="4HBT"/>
    <property type="match status" value="1"/>
</dbReference>
<dbReference type="Pfam" id="PF13279">
    <property type="entry name" value="4HBT_2"/>
    <property type="match status" value="1"/>
</dbReference>
<keyword evidence="2" id="KW-1185">Reference proteome</keyword>
<dbReference type="InterPro" id="IPR050563">
    <property type="entry name" value="4-hydroxybenzoyl-CoA_TE"/>
</dbReference>
<name>A0ABN2U1D8_9MICC</name>
<dbReference type="Gene3D" id="3.10.129.10">
    <property type="entry name" value="Hotdog Thioesterase"/>
    <property type="match status" value="1"/>
</dbReference>
<dbReference type="Proteomes" id="UP001501461">
    <property type="component" value="Unassembled WGS sequence"/>
</dbReference>
<dbReference type="PANTHER" id="PTHR31793">
    <property type="entry name" value="4-HYDROXYBENZOYL-COA THIOESTERASE FAMILY MEMBER"/>
    <property type="match status" value="1"/>
</dbReference>
<protein>
    <submittedName>
        <fullName evidence="1">Thioesterase family protein</fullName>
    </submittedName>
</protein>
<dbReference type="SUPFAM" id="SSF54637">
    <property type="entry name" value="Thioesterase/thiol ester dehydrase-isomerase"/>
    <property type="match status" value="1"/>
</dbReference>